<proteinExistence type="predicted"/>
<dbReference type="HOGENOM" id="CLU_1354636_0_0_1"/>
<evidence type="ECO:0000256" key="1">
    <source>
        <dbReference type="SAM" id="MobiDB-lite"/>
    </source>
</evidence>
<accession>A0A0D1ZTV1</accession>
<evidence type="ECO:0000313" key="2">
    <source>
        <dbReference type="EMBL" id="KIW16222.1"/>
    </source>
</evidence>
<evidence type="ECO:0000313" key="3">
    <source>
        <dbReference type="Proteomes" id="UP000053328"/>
    </source>
</evidence>
<keyword evidence="3" id="KW-1185">Reference proteome</keyword>
<feature type="region of interest" description="Disordered" evidence="1">
    <location>
        <begin position="1"/>
        <end position="98"/>
    </location>
</feature>
<sequence>MRPSLPQRTSRASASQDRSDQQQQADSNTDLGRTSHHYPASDPEGNGPGVAGRRDAAAAAAAAATTPRPLPTMEHGSEDEAEDDDSGGGGDEDERGDLPMSMTASVILTNLPKDASAALKDVEELDNRKANIVSFVVVSLRLNSINSLPTTRVSADSEATGVQDQRVVKVQYRLELFEEKGRCEAWRWTVFVRQQRLRTWLG</sequence>
<protein>
    <submittedName>
        <fullName evidence="2">Ubiquitin-like protein ATG12</fullName>
    </submittedName>
</protein>
<dbReference type="EMBL" id="KN847495">
    <property type="protein sequence ID" value="KIW16222.1"/>
    <property type="molecule type" value="Genomic_DNA"/>
</dbReference>
<dbReference type="STRING" id="91928.A0A0D1ZTV1"/>
<dbReference type="GeneID" id="27333356"/>
<dbReference type="VEuPathDB" id="FungiDB:PV08_06273"/>
<dbReference type="OrthoDB" id="10003551at2759"/>
<dbReference type="AlphaFoldDB" id="A0A0D1ZTV1"/>
<dbReference type="RefSeq" id="XP_016236438.1">
    <property type="nucleotide sequence ID" value="XM_016380611.1"/>
</dbReference>
<name>A0A0D1ZTV1_9EURO</name>
<feature type="compositionally biased region" description="Acidic residues" evidence="1">
    <location>
        <begin position="77"/>
        <end position="95"/>
    </location>
</feature>
<gene>
    <name evidence="2" type="ORF">PV08_06273</name>
</gene>
<feature type="compositionally biased region" description="Low complexity" evidence="1">
    <location>
        <begin position="7"/>
        <end position="27"/>
    </location>
</feature>
<dbReference type="Proteomes" id="UP000053328">
    <property type="component" value="Unassembled WGS sequence"/>
</dbReference>
<reference evidence="2 3" key="1">
    <citation type="submission" date="2015-01" db="EMBL/GenBank/DDBJ databases">
        <title>The Genome Sequence of Exophiala spinifera CBS89968.</title>
        <authorList>
            <consortium name="The Broad Institute Genomics Platform"/>
            <person name="Cuomo C."/>
            <person name="de Hoog S."/>
            <person name="Gorbushina A."/>
            <person name="Stielow B."/>
            <person name="Teixiera M."/>
            <person name="Abouelleil A."/>
            <person name="Chapman S.B."/>
            <person name="Priest M."/>
            <person name="Young S.K."/>
            <person name="Wortman J."/>
            <person name="Nusbaum C."/>
            <person name="Birren B."/>
        </authorList>
    </citation>
    <scope>NUCLEOTIDE SEQUENCE [LARGE SCALE GENOMIC DNA]</scope>
    <source>
        <strain evidence="2 3">CBS 89968</strain>
    </source>
</reference>
<organism evidence="2 3">
    <name type="scientific">Exophiala spinifera</name>
    <dbReference type="NCBI Taxonomy" id="91928"/>
    <lineage>
        <taxon>Eukaryota</taxon>
        <taxon>Fungi</taxon>
        <taxon>Dikarya</taxon>
        <taxon>Ascomycota</taxon>
        <taxon>Pezizomycotina</taxon>
        <taxon>Eurotiomycetes</taxon>
        <taxon>Chaetothyriomycetidae</taxon>
        <taxon>Chaetothyriales</taxon>
        <taxon>Herpotrichiellaceae</taxon>
        <taxon>Exophiala</taxon>
    </lineage>
</organism>